<dbReference type="SUPFAM" id="SSF53756">
    <property type="entry name" value="UDP-Glycosyltransferase/glycogen phosphorylase"/>
    <property type="match status" value="1"/>
</dbReference>
<dbReference type="AlphaFoldDB" id="A0A0W8FXZ4"/>
<sequence>MYQVSQNLSEDYDCWFTPYYADGFVKLCAKLRLIDYTIVGNGNFRKQTLAYFGKHNLQVDNRGEKYNDDYQLVFTCSDLIVPKNIRNKKILLVQEGMTDPETFPYYLVKYLHLPRWSASTSTTGMSNLYTYFCIASEGYRELFIRKGADPPKLIATGIPNFDNVHQYLENDFPHKNYLLVATSDMRETLKYENRKKFIKLAVKIANGRQIIFKLHPNENVERATKEINKYAPGALIFTNGNTNHMIANCEILLTRYSSVVLVAAVLGKKVYSDLSDDELKKLTPIQNRGTSAERIARLARCLIEEPGKNGKEIHDEFELKQALSH</sequence>
<comment type="caution">
    <text evidence="1">The sequence shown here is derived from an EMBL/GenBank/DDBJ whole genome shotgun (WGS) entry which is preliminary data.</text>
</comment>
<protein>
    <submittedName>
        <fullName evidence="1">Uncharacterized protein</fullName>
    </submittedName>
</protein>
<accession>A0A0W8FXZ4</accession>
<dbReference type="InterPro" id="IPR043148">
    <property type="entry name" value="TagF_C"/>
</dbReference>
<name>A0A0W8FXZ4_9ZZZZ</name>
<dbReference type="Gene3D" id="3.40.50.12580">
    <property type="match status" value="1"/>
</dbReference>
<gene>
    <name evidence="1" type="ORF">ASZ90_004535</name>
</gene>
<proteinExistence type="predicted"/>
<organism evidence="1">
    <name type="scientific">hydrocarbon metagenome</name>
    <dbReference type="NCBI Taxonomy" id="938273"/>
    <lineage>
        <taxon>unclassified sequences</taxon>
        <taxon>metagenomes</taxon>
        <taxon>ecological metagenomes</taxon>
    </lineage>
</organism>
<reference evidence="1" key="1">
    <citation type="journal article" date="2015" name="Proc. Natl. Acad. Sci. U.S.A.">
        <title>Networks of energetic and metabolic interactions define dynamics in microbial communities.</title>
        <authorList>
            <person name="Embree M."/>
            <person name="Liu J.K."/>
            <person name="Al-Bassam M.M."/>
            <person name="Zengler K."/>
        </authorList>
    </citation>
    <scope>NUCLEOTIDE SEQUENCE</scope>
</reference>
<dbReference type="EMBL" id="LNQE01000636">
    <property type="protein sequence ID" value="KUG25634.1"/>
    <property type="molecule type" value="Genomic_DNA"/>
</dbReference>
<evidence type="ECO:0000313" key="1">
    <source>
        <dbReference type="EMBL" id="KUG25634.1"/>
    </source>
</evidence>